<keyword evidence="3" id="KW-1185">Reference proteome</keyword>
<dbReference type="RefSeq" id="WP_344848613.1">
    <property type="nucleotide sequence ID" value="NZ_BAABDF010000007.1"/>
</dbReference>
<dbReference type="EMBL" id="BAABDF010000007">
    <property type="protein sequence ID" value="GAA3871500.1"/>
    <property type="molecule type" value="Genomic_DNA"/>
</dbReference>
<feature type="domain" description="Lysozyme inhibitor LprI-like N-terminal" evidence="1">
    <location>
        <begin position="15"/>
        <end position="107"/>
    </location>
</feature>
<dbReference type="PANTHER" id="PTHR39176">
    <property type="entry name" value="PERIPLASMIC PROTEIN-RELATED"/>
    <property type="match status" value="1"/>
</dbReference>
<protein>
    <submittedName>
        <fullName evidence="2">Lysozyme inhibitor LprI family protein</fullName>
    </submittedName>
</protein>
<comment type="caution">
    <text evidence="2">The sequence shown here is derived from an EMBL/GenBank/DDBJ whole genome shotgun (WGS) entry which is preliminary data.</text>
</comment>
<reference evidence="3" key="1">
    <citation type="journal article" date="2019" name="Int. J. Syst. Evol. Microbiol.">
        <title>The Global Catalogue of Microorganisms (GCM) 10K type strain sequencing project: providing services to taxonomists for standard genome sequencing and annotation.</title>
        <authorList>
            <consortium name="The Broad Institute Genomics Platform"/>
            <consortium name="The Broad Institute Genome Sequencing Center for Infectious Disease"/>
            <person name="Wu L."/>
            <person name="Ma J."/>
        </authorList>
    </citation>
    <scope>NUCLEOTIDE SEQUENCE [LARGE SCALE GENOMIC DNA]</scope>
    <source>
        <strain evidence="3">JCM 17190</strain>
    </source>
</reference>
<dbReference type="Gene3D" id="1.20.1270.180">
    <property type="match status" value="1"/>
</dbReference>
<dbReference type="PANTHER" id="PTHR39176:SF1">
    <property type="entry name" value="PERIPLASMIC PROTEIN"/>
    <property type="match status" value="1"/>
</dbReference>
<organism evidence="2 3">
    <name type="scientific">Celeribacter arenosi</name>
    <dbReference type="NCBI Taxonomy" id="792649"/>
    <lineage>
        <taxon>Bacteria</taxon>
        <taxon>Pseudomonadati</taxon>
        <taxon>Pseudomonadota</taxon>
        <taxon>Alphaproteobacteria</taxon>
        <taxon>Rhodobacterales</taxon>
        <taxon>Roseobacteraceae</taxon>
        <taxon>Celeribacter</taxon>
    </lineage>
</organism>
<name>A0ABP7KCG8_9RHOB</name>
<evidence type="ECO:0000313" key="2">
    <source>
        <dbReference type="EMBL" id="GAA3871500.1"/>
    </source>
</evidence>
<proteinExistence type="predicted"/>
<gene>
    <name evidence="2" type="ORF">GCM10022404_21720</name>
</gene>
<evidence type="ECO:0000313" key="3">
    <source>
        <dbReference type="Proteomes" id="UP001399917"/>
    </source>
</evidence>
<dbReference type="InterPro" id="IPR009739">
    <property type="entry name" value="LprI-like_N"/>
</dbReference>
<sequence>MCFVATSASGQERDCDNAQTQTDMNICAGLALDAADAELNATYQDVMADLKTNQPGVALALRDAQRAWIPFRDAACHAEALRYEGGSIQPLIHASCLEKLTRQRTNDIRLGFEKY</sequence>
<accession>A0ABP7KCG8</accession>
<dbReference type="Proteomes" id="UP001399917">
    <property type="component" value="Unassembled WGS sequence"/>
</dbReference>
<dbReference type="Pfam" id="PF07007">
    <property type="entry name" value="LprI"/>
    <property type="match status" value="1"/>
</dbReference>
<evidence type="ECO:0000259" key="1">
    <source>
        <dbReference type="Pfam" id="PF07007"/>
    </source>
</evidence>